<name>A0A0W8G175_9ZZZZ</name>
<dbReference type="PANTHER" id="PTHR34700">
    <property type="entry name" value="POTASSIUM BINDING PROTEIN KBP"/>
    <property type="match status" value="1"/>
</dbReference>
<dbReference type="SMART" id="SM00257">
    <property type="entry name" value="LysM"/>
    <property type="match status" value="1"/>
</dbReference>
<accession>A0A0W8G175</accession>
<dbReference type="AlphaFoldDB" id="A0A0W8G175"/>
<dbReference type="InterPro" id="IPR018392">
    <property type="entry name" value="LysM"/>
</dbReference>
<feature type="region of interest" description="Disordered" evidence="2">
    <location>
        <begin position="214"/>
        <end position="234"/>
    </location>
</feature>
<sequence>MKIQKYLAGLVALLLLANVSLFAQDMSKEEWQNEINRLTERKASLTSELTMLQNDVNQLRSTLEGMQAWEDCRDELYALVGATKADVDAFRSEVEAVEGKINRQQLPKEDRQMELNNLKANKISALPEFFEKVHNELQRKLDAWDAKPKEIMYTVVKGDHLWGIAKKKEHYDNPFAWPKIYQANRDQIKNPDLIYPKQVFKIPNLTEEEKAKYDKIRRNYKPAPPVQTQTSRTN</sequence>
<evidence type="ECO:0000313" key="4">
    <source>
        <dbReference type="EMBL" id="KUG26870.1"/>
    </source>
</evidence>
<dbReference type="InterPro" id="IPR052196">
    <property type="entry name" value="Bact_Kbp"/>
</dbReference>
<dbReference type="InterPro" id="IPR036779">
    <property type="entry name" value="LysM_dom_sf"/>
</dbReference>
<dbReference type="Gene3D" id="3.10.350.10">
    <property type="entry name" value="LysM domain"/>
    <property type="match status" value="1"/>
</dbReference>
<evidence type="ECO:0000259" key="3">
    <source>
        <dbReference type="PROSITE" id="PS51782"/>
    </source>
</evidence>
<dbReference type="SUPFAM" id="SSF54106">
    <property type="entry name" value="LysM domain"/>
    <property type="match status" value="1"/>
</dbReference>
<dbReference type="Pfam" id="PF01476">
    <property type="entry name" value="LysM"/>
    <property type="match status" value="1"/>
</dbReference>
<dbReference type="PROSITE" id="PS51782">
    <property type="entry name" value="LYSM"/>
    <property type="match status" value="1"/>
</dbReference>
<dbReference type="PANTHER" id="PTHR34700:SF4">
    <property type="entry name" value="PHAGE-LIKE ELEMENT PBSX PROTEIN XKDP"/>
    <property type="match status" value="1"/>
</dbReference>
<organism evidence="4">
    <name type="scientific">hydrocarbon metagenome</name>
    <dbReference type="NCBI Taxonomy" id="938273"/>
    <lineage>
        <taxon>unclassified sequences</taxon>
        <taxon>metagenomes</taxon>
        <taxon>ecological metagenomes</taxon>
    </lineage>
</organism>
<evidence type="ECO:0000256" key="1">
    <source>
        <dbReference type="SAM" id="Coils"/>
    </source>
</evidence>
<gene>
    <name evidence="4" type="ORF">ASZ90_003277</name>
</gene>
<feature type="domain" description="LysM" evidence="3">
    <location>
        <begin position="151"/>
        <end position="202"/>
    </location>
</feature>
<proteinExistence type="predicted"/>
<protein>
    <submittedName>
        <fullName evidence="4">Lysm domain protein</fullName>
    </submittedName>
</protein>
<dbReference type="Gene3D" id="1.10.287.1490">
    <property type="match status" value="1"/>
</dbReference>
<reference evidence="4" key="1">
    <citation type="journal article" date="2015" name="Proc. Natl. Acad. Sci. U.S.A.">
        <title>Networks of energetic and metabolic interactions define dynamics in microbial communities.</title>
        <authorList>
            <person name="Embree M."/>
            <person name="Liu J.K."/>
            <person name="Al-Bassam M.M."/>
            <person name="Zengler K."/>
        </authorList>
    </citation>
    <scope>NUCLEOTIDE SEQUENCE</scope>
</reference>
<feature type="coiled-coil region" evidence="1">
    <location>
        <begin position="28"/>
        <end position="62"/>
    </location>
</feature>
<comment type="caution">
    <text evidence="4">The sequence shown here is derived from an EMBL/GenBank/DDBJ whole genome shotgun (WGS) entry which is preliminary data.</text>
</comment>
<evidence type="ECO:0000256" key="2">
    <source>
        <dbReference type="SAM" id="MobiDB-lite"/>
    </source>
</evidence>
<dbReference type="EMBL" id="LNQE01000395">
    <property type="protein sequence ID" value="KUG26870.1"/>
    <property type="molecule type" value="Genomic_DNA"/>
</dbReference>
<dbReference type="CDD" id="cd00118">
    <property type="entry name" value="LysM"/>
    <property type="match status" value="1"/>
</dbReference>
<keyword evidence="1" id="KW-0175">Coiled coil</keyword>